<evidence type="ECO:0000256" key="2">
    <source>
        <dbReference type="ARBA" id="ARBA00022679"/>
    </source>
</evidence>
<dbReference type="Pfam" id="PF13649">
    <property type="entry name" value="Methyltransf_25"/>
    <property type="match status" value="1"/>
</dbReference>
<feature type="domain" description="Methyltransferase" evidence="4">
    <location>
        <begin position="54"/>
        <end position="143"/>
    </location>
</feature>
<dbReference type="InterPro" id="IPR041698">
    <property type="entry name" value="Methyltransf_25"/>
</dbReference>
<keyword evidence="1" id="KW-0489">Methyltransferase</keyword>
<keyword evidence="3" id="KW-0949">S-adenosyl-L-methionine</keyword>
<proteinExistence type="predicted"/>
<evidence type="ECO:0000313" key="9">
    <source>
        <dbReference type="EMBL" id="CAB4991893.1"/>
    </source>
</evidence>
<keyword evidence="2" id="KW-0808">Transferase</keyword>
<dbReference type="InterPro" id="IPR029063">
    <property type="entry name" value="SAM-dependent_MTases_sf"/>
</dbReference>
<evidence type="ECO:0000259" key="4">
    <source>
        <dbReference type="Pfam" id="PF13649"/>
    </source>
</evidence>
<evidence type="ECO:0000313" key="5">
    <source>
        <dbReference type="EMBL" id="CAB4370511.1"/>
    </source>
</evidence>
<protein>
    <submittedName>
        <fullName evidence="5">Unannotated protein</fullName>
    </submittedName>
</protein>
<name>A0A6J6AJQ0_9ZZZZ</name>
<dbReference type="EMBL" id="CAEUNJ010000007">
    <property type="protein sequence ID" value="CAB4370511.1"/>
    <property type="molecule type" value="Genomic_DNA"/>
</dbReference>
<evidence type="ECO:0000313" key="8">
    <source>
        <dbReference type="EMBL" id="CAB4966798.1"/>
    </source>
</evidence>
<dbReference type="EMBL" id="CAFAAM010000001">
    <property type="protein sequence ID" value="CAB4791618.1"/>
    <property type="molecule type" value="Genomic_DNA"/>
</dbReference>
<dbReference type="EMBL" id="CAFBNJ010000185">
    <property type="protein sequence ID" value="CAB4966798.1"/>
    <property type="molecule type" value="Genomic_DNA"/>
</dbReference>
<dbReference type="AlphaFoldDB" id="A0A6J6AJQ0"/>
<dbReference type="GO" id="GO:0008168">
    <property type="term" value="F:methyltransferase activity"/>
    <property type="evidence" value="ECO:0007669"/>
    <property type="project" value="UniProtKB-KW"/>
</dbReference>
<gene>
    <name evidence="6" type="ORF">UFOPK2624_01402</name>
    <name evidence="7" type="ORF">UFOPK3010_00007</name>
    <name evidence="8" type="ORF">UFOPK3785_02060</name>
    <name evidence="9" type="ORF">UFOPK3927_01349</name>
    <name evidence="5" type="ORF">UFOPK4201_00259</name>
</gene>
<organism evidence="5">
    <name type="scientific">freshwater metagenome</name>
    <dbReference type="NCBI Taxonomy" id="449393"/>
    <lineage>
        <taxon>unclassified sequences</taxon>
        <taxon>metagenomes</taxon>
        <taxon>ecological metagenomes</taxon>
    </lineage>
</organism>
<reference evidence="5" key="1">
    <citation type="submission" date="2020-05" db="EMBL/GenBank/DDBJ databases">
        <authorList>
            <person name="Chiriac C."/>
            <person name="Salcher M."/>
            <person name="Ghai R."/>
            <person name="Kavagutti S V."/>
        </authorList>
    </citation>
    <scope>NUCLEOTIDE SEQUENCE</scope>
</reference>
<dbReference type="PANTHER" id="PTHR43464:SF19">
    <property type="entry name" value="UBIQUINONE BIOSYNTHESIS O-METHYLTRANSFERASE, MITOCHONDRIAL"/>
    <property type="match status" value="1"/>
</dbReference>
<dbReference type="Gene3D" id="3.40.50.150">
    <property type="entry name" value="Vaccinia Virus protein VP39"/>
    <property type="match status" value="1"/>
</dbReference>
<dbReference type="EMBL" id="CAFBOK010000168">
    <property type="protein sequence ID" value="CAB4991893.1"/>
    <property type="molecule type" value="Genomic_DNA"/>
</dbReference>
<dbReference type="GO" id="GO:0032259">
    <property type="term" value="P:methylation"/>
    <property type="evidence" value="ECO:0007669"/>
    <property type="project" value="UniProtKB-KW"/>
</dbReference>
<evidence type="ECO:0000256" key="3">
    <source>
        <dbReference type="ARBA" id="ARBA00022691"/>
    </source>
</evidence>
<dbReference type="EMBL" id="CAEZXY010000075">
    <property type="protein sequence ID" value="CAB4716354.1"/>
    <property type="molecule type" value="Genomic_DNA"/>
</dbReference>
<dbReference type="PANTHER" id="PTHR43464">
    <property type="entry name" value="METHYLTRANSFERASE"/>
    <property type="match status" value="1"/>
</dbReference>
<evidence type="ECO:0000313" key="7">
    <source>
        <dbReference type="EMBL" id="CAB4791618.1"/>
    </source>
</evidence>
<evidence type="ECO:0000313" key="6">
    <source>
        <dbReference type="EMBL" id="CAB4716354.1"/>
    </source>
</evidence>
<sequence>MSNDPTVGSAQWAQWRKAVDLDDYESRWDRMAEQGENPHGEVDFVMQFEPKTALDAGCGFGRVGIELNARGVEIVGVDLDADLLGRAKRRAPELDWRHADLAAVDIGRQFDLVVAAGNVIGFVNAADRSHAVQNCARHVAPGGWLVMGNQLKATWATIAEFDEWCSREGLVPAEHKAGWESEILGEDPDYVVTVHHRPAS</sequence>
<evidence type="ECO:0000256" key="1">
    <source>
        <dbReference type="ARBA" id="ARBA00022603"/>
    </source>
</evidence>
<dbReference type="SUPFAM" id="SSF53335">
    <property type="entry name" value="S-adenosyl-L-methionine-dependent methyltransferases"/>
    <property type="match status" value="1"/>
</dbReference>
<accession>A0A6J6AJQ0</accession>
<dbReference type="CDD" id="cd02440">
    <property type="entry name" value="AdoMet_MTases"/>
    <property type="match status" value="1"/>
</dbReference>